<keyword evidence="8" id="KW-1185">Reference proteome</keyword>
<dbReference type="PANTHER" id="PTHR24221:SF470">
    <property type="entry name" value="MITOCHONDRIAL ABC TRANSPORTER ATM"/>
    <property type="match status" value="1"/>
</dbReference>
<dbReference type="EMBL" id="OZ019904">
    <property type="protein sequence ID" value="CAK9200251.1"/>
    <property type="molecule type" value="Genomic_DNA"/>
</dbReference>
<evidence type="ECO:0000259" key="6">
    <source>
        <dbReference type="PROSITE" id="PS50929"/>
    </source>
</evidence>
<name>A0ABP0TN69_9BRYO</name>
<dbReference type="Gene3D" id="1.20.1560.10">
    <property type="entry name" value="ABC transporter type 1, transmembrane domain"/>
    <property type="match status" value="1"/>
</dbReference>
<evidence type="ECO:0000256" key="2">
    <source>
        <dbReference type="ARBA" id="ARBA00022692"/>
    </source>
</evidence>
<dbReference type="Pfam" id="PF00664">
    <property type="entry name" value="ABC_membrane"/>
    <property type="match status" value="1"/>
</dbReference>
<dbReference type="Proteomes" id="UP001497512">
    <property type="component" value="Chromosome 12"/>
</dbReference>
<evidence type="ECO:0000256" key="3">
    <source>
        <dbReference type="ARBA" id="ARBA00022989"/>
    </source>
</evidence>
<gene>
    <name evidence="7" type="ORF">CSSPTR1EN2_LOCUS5343</name>
</gene>
<sequence>MLCERPSSSDDDNVGLWDNEVFTFILTLVELVLMCGLLAQKVSGKVAAIVLVTFTTYVVWTVHITTQVAESHKEVNKLENLAMGNAVDALLNYETVKQFNNQKLEVEQYNNLCQGYQNASTHATIMQSLKRLSAALNGGQALILALGIAAVMSLVGLINLQAGTWWDKVQIIVQGMLIEAVECRNADEALYQHNLASYAAAYLDHVYVPSSTDLTLSVGREST</sequence>
<feature type="domain" description="ABC transmembrane type-1" evidence="6">
    <location>
        <begin position="19"/>
        <end position="153"/>
    </location>
</feature>
<evidence type="ECO:0000256" key="1">
    <source>
        <dbReference type="ARBA" id="ARBA00004141"/>
    </source>
</evidence>
<evidence type="ECO:0000256" key="5">
    <source>
        <dbReference type="SAM" id="Phobius"/>
    </source>
</evidence>
<dbReference type="InterPro" id="IPR036640">
    <property type="entry name" value="ABC1_TM_sf"/>
</dbReference>
<protein>
    <recommendedName>
        <fullName evidence="6">ABC transmembrane type-1 domain-containing protein</fullName>
    </recommendedName>
</protein>
<evidence type="ECO:0000256" key="4">
    <source>
        <dbReference type="ARBA" id="ARBA00023136"/>
    </source>
</evidence>
<dbReference type="InterPro" id="IPR011527">
    <property type="entry name" value="ABC1_TM_dom"/>
</dbReference>
<dbReference type="InterPro" id="IPR039421">
    <property type="entry name" value="Type_1_exporter"/>
</dbReference>
<feature type="transmembrane region" description="Helical" evidence="5">
    <location>
        <begin position="21"/>
        <end position="39"/>
    </location>
</feature>
<feature type="transmembrane region" description="Helical" evidence="5">
    <location>
        <begin position="46"/>
        <end position="64"/>
    </location>
</feature>
<evidence type="ECO:0000313" key="7">
    <source>
        <dbReference type="EMBL" id="CAK9200251.1"/>
    </source>
</evidence>
<dbReference type="SUPFAM" id="SSF90123">
    <property type="entry name" value="ABC transporter transmembrane region"/>
    <property type="match status" value="1"/>
</dbReference>
<comment type="subcellular location">
    <subcellularLocation>
        <location evidence="1">Membrane</location>
        <topology evidence="1">Multi-pass membrane protein</topology>
    </subcellularLocation>
</comment>
<evidence type="ECO:0000313" key="8">
    <source>
        <dbReference type="Proteomes" id="UP001497512"/>
    </source>
</evidence>
<keyword evidence="2 5" id="KW-0812">Transmembrane</keyword>
<dbReference type="PANTHER" id="PTHR24221">
    <property type="entry name" value="ATP-BINDING CASSETTE SUB-FAMILY B"/>
    <property type="match status" value="1"/>
</dbReference>
<proteinExistence type="predicted"/>
<reference evidence="7" key="1">
    <citation type="submission" date="2024-02" db="EMBL/GenBank/DDBJ databases">
        <authorList>
            <consortium name="ELIXIR-Norway"/>
            <consortium name="Elixir Norway"/>
        </authorList>
    </citation>
    <scope>NUCLEOTIDE SEQUENCE</scope>
</reference>
<keyword evidence="4 5" id="KW-0472">Membrane</keyword>
<keyword evidence="3 5" id="KW-1133">Transmembrane helix</keyword>
<feature type="transmembrane region" description="Helical" evidence="5">
    <location>
        <begin position="141"/>
        <end position="160"/>
    </location>
</feature>
<accession>A0ABP0TN69</accession>
<organism evidence="7 8">
    <name type="scientific">Sphagnum troendelagicum</name>
    <dbReference type="NCBI Taxonomy" id="128251"/>
    <lineage>
        <taxon>Eukaryota</taxon>
        <taxon>Viridiplantae</taxon>
        <taxon>Streptophyta</taxon>
        <taxon>Embryophyta</taxon>
        <taxon>Bryophyta</taxon>
        <taxon>Sphagnophytina</taxon>
        <taxon>Sphagnopsida</taxon>
        <taxon>Sphagnales</taxon>
        <taxon>Sphagnaceae</taxon>
        <taxon>Sphagnum</taxon>
    </lineage>
</organism>
<dbReference type="PROSITE" id="PS50929">
    <property type="entry name" value="ABC_TM1F"/>
    <property type="match status" value="1"/>
</dbReference>